<proteinExistence type="predicted"/>
<dbReference type="EMBL" id="CP163441">
    <property type="protein sequence ID" value="XDQ41977.1"/>
    <property type="molecule type" value="Genomic_DNA"/>
</dbReference>
<sequence>MDGLPDPHGITPLEAVEAFNQRRWELTRIHQEDPDTALLGAQQAVEWAMDVVAFQEDELATVPLQMSIAALSSDLAFVAIESGQPDIARIHVNQAVEAIAAVQAKIEPYQAALEPCRHGNLSYRGKCTSMCPRD</sequence>
<name>A0AB39QHY6_9ACTN</name>
<accession>A0AB39QHY6</accession>
<dbReference type="RefSeq" id="WP_369221527.1">
    <property type="nucleotide sequence ID" value="NZ_CP163441.1"/>
</dbReference>
<dbReference type="AlphaFoldDB" id="A0AB39QHY6"/>
<reference evidence="1" key="1">
    <citation type="submission" date="2024-07" db="EMBL/GenBank/DDBJ databases">
        <authorList>
            <person name="Yu S.T."/>
        </authorList>
    </citation>
    <scope>NUCLEOTIDE SEQUENCE</scope>
    <source>
        <strain evidence="1">R39</strain>
    </source>
</reference>
<gene>
    <name evidence="1" type="ORF">AB5J52_06730</name>
</gene>
<evidence type="ECO:0000313" key="1">
    <source>
        <dbReference type="EMBL" id="XDQ41977.1"/>
    </source>
</evidence>
<organism evidence="1">
    <name type="scientific">Streptomyces sp. R39</name>
    <dbReference type="NCBI Taxonomy" id="3238631"/>
    <lineage>
        <taxon>Bacteria</taxon>
        <taxon>Bacillati</taxon>
        <taxon>Actinomycetota</taxon>
        <taxon>Actinomycetes</taxon>
        <taxon>Kitasatosporales</taxon>
        <taxon>Streptomycetaceae</taxon>
        <taxon>Streptomyces</taxon>
    </lineage>
</organism>
<protein>
    <submittedName>
        <fullName evidence="1">Uncharacterized protein</fullName>
    </submittedName>
</protein>